<evidence type="ECO:0000256" key="1">
    <source>
        <dbReference type="ARBA" id="ARBA00007613"/>
    </source>
</evidence>
<dbReference type="InterPro" id="IPR010131">
    <property type="entry name" value="MdtP/NodT-like"/>
</dbReference>
<dbReference type="InterPro" id="IPR003423">
    <property type="entry name" value="OMP_efflux"/>
</dbReference>
<sequence>MYPLIKRTSIHQHTCTRTHPTQTNYYTVISIPSLIKIERKPNALRYCILPKLKLNHHFDTPKPRSFTARFSTTARICFATLYLHILLHCNKIAISQEFNVRINELVTESSPRHFIYRLLLLLILSFFIAAVSVAESNAPGASARHQTGTSIIQHTPAEENELTLSHAIQLALLHNPDLAAFAKETLALQGLVTQAGLLPNPVIQLDTEDVTSRSHGPAARFDSIRISQLFEIGGKRSARRLAAQLTQESAEQDYAARQLDLIAKVANVFLEVLAGQERMKLALAGQELAQKVVDAASKRVKSGKAPPLEKTRAQVALATAEIEVEQAQRNLVSFRKQLALLWGNPEPRFERALGNLESFVAIPDFQLLEVRVRQNPLALRSLKNLEQREALFLLEKARRIPDVTITAGIRRYGHDIPNDTTALVGLSIPLPVFDRNQGNLLAAQQRVNRAADKQAAVDLQLRALLTQAYESLISADTQINKLRNEILPGARETFRMASRGYELGRFNFLELLDAQRTLFQNQTLYLQALADYQRLINEIERLIAEPIENFNKP</sequence>
<dbReference type="Gene3D" id="1.20.1600.10">
    <property type="entry name" value="Outer membrane efflux proteins (OEP)"/>
    <property type="match status" value="1"/>
</dbReference>
<keyword evidence="3" id="KW-1133">Transmembrane helix</keyword>
<dbReference type="EMBL" id="FOIA01000004">
    <property type="protein sequence ID" value="SES81155.1"/>
    <property type="molecule type" value="Genomic_DNA"/>
</dbReference>
<evidence type="ECO:0000256" key="2">
    <source>
        <dbReference type="SAM" id="Coils"/>
    </source>
</evidence>
<accession>A0A1H9ZK22</accession>
<keyword evidence="2" id="KW-0175">Coiled coil</keyword>
<organism evidence="4 5">
    <name type="scientific">Nitrosomonas marina</name>
    <dbReference type="NCBI Taxonomy" id="917"/>
    <lineage>
        <taxon>Bacteria</taxon>
        <taxon>Pseudomonadati</taxon>
        <taxon>Pseudomonadota</taxon>
        <taxon>Betaproteobacteria</taxon>
        <taxon>Nitrosomonadales</taxon>
        <taxon>Nitrosomonadaceae</taxon>
        <taxon>Nitrosomonas</taxon>
    </lineage>
</organism>
<name>A0A1H9ZK22_9PROT</name>
<dbReference type="GO" id="GO:0015562">
    <property type="term" value="F:efflux transmembrane transporter activity"/>
    <property type="evidence" value="ECO:0007669"/>
    <property type="project" value="InterPro"/>
</dbReference>
<dbReference type="PANTHER" id="PTHR30203:SF24">
    <property type="entry name" value="BLR4935 PROTEIN"/>
    <property type="match status" value="1"/>
</dbReference>
<feature type="transmembrane region" description="Helical" evidence="3">
    <location>
        <begin position="114"/>
        <end position="134"/>
    </location>
</feature>
<dbReference type="Pfam" id="PF02321">
    <property type="entry name" value="OEP"/>
    <property type="match status" value="2"/>
</dbReference>
<proteinExistence type="inferred from homology"/>
<dbReference type="AlphaFoldDB" id="A0A1H9ZK22"/>
<protein>
    <submittedName>
        <fullName evidence="4">Outer membrane protein, cobalt-zinc-cadmium efflux system</fullName>
    </submittedName>
</protein>
<evidence type="ECO:0000256" key="3">
    <source>
        <dbReference type="SAM" id="Phobius"/>
    </source>
</evidence>
<feature type="coiled-coil region" evidence="2">
    <location>
        <begin position="308"/>
        <end position="337"/>
    </location>
</feature>
<keyword evidence="5" id="KW-1185">Reference proteome</keyword>
<keyword evidence="3" id="KW-0812">Transmembrane</keyword>
<dbReference type="SUPFAM" id="SSF56954">
    <property type="entry name" value="Outer membrane efflux proteins (OEP)"/>
    <property type="match status" value="1"/>
</dbReference>
<dbReference type="PANTHER" id="PTHR30203">
    <property type="entry name" value="OUTER MEMBRANE CATION EFFLUX PROTEIN"/>
    <property type="match status" value="1"/>
</dbReference>
<keyword evidence="3" id="KW-0472">Membrane</keyword>
<dbReference type="OrthoDB" id="9791261at2"/>
<dbReference type="Proteomes" id="UP000199345">
    <property type="component" value="Unassembled WGS sequence"/>
</dbReference>
<gene>
    <name evidence="4" type="ORF">SAMN05216326_10469</name>
</gene>
<evidence type="ECO:0000313" key="5">
    <source>
        <dbReference type="Proteomes" id="UP000199345"/>
    </source>
</evidence>
<comment type="similarity">
    <text evidence="1">Belongs to the outer membrane factor (OMF) (TC 1.B.17) family.</text>
</comment>
<reference evidence="5" key="1">
    <citation type="submission" date="2016-10" db="EMBL/GenBank/DDBJ databases">
        <authorList>
            <person name="Varghese N."/>
            <person name="Submissions S."/>
        </authorList>
    </citation>
    <scope>NUCLEOTIDE SEQUENCE [LARGE SCALE GENOMIC DNA]</scope>
    <source>
        <strain evidence="5">Nm71</strain>
    </source>
</reference>
<evidence type="ECO:0000313" key="4">
    <source>
        <dbReference type="EMBL" id="SES81155.1"/>
    </source>
</evidence>